<feature type="transmembrane region" description="Helical" evidence="7">
    <location>
        <begin position="290"/>
        <end position="311"/>
    </location>
</feature>
<protein>
    <submittedName>
        <fullName evidence="10">ABC transporter ATP-binding protein</fullName>
    </submittedName>
</protein>
<gene>
    <name evidence="10" type="ORF">MU1_48710</name>
</gene>
<reference evidence="10 11" key="1">
    <citation type="submission" date="2023-03" db="EMBL/GenBank/DDBJ databases">
        <title>Draft genome sequence of the bacteria which degrade cell wall of Tricholomamatutake.</title>
        <authorList>
            <person name="Konishi Y."/>
            <person name="Fukuta Y."/>
            <person name="Shirasaka N."/>
        </authorList>
    </citation>
    <scope>NUCLEOTIDE SEQUENCE [LARGE SCALE GENOMIC DNA]</scope>
    <source>
        <strain evidence="11">mu1</strain>
    </source>
</reference>
<organism evidence="10 11">
    <name type="scientific">Paenibacillus glycanilyticus</name>
    <dbReference type="NCBI Taxonomy" id="126569"/>
    <lineage>
        <taxon>Bacteria</taxon>
        <taxon>Bacillati</taxon>
        <taxon>Bacillota</taxon>
        <taxon>Bacilli</taxon>
        <taxon>Bacillales</taxon>
        <taxon>Paenibacillaceae</taxon>
        <taxon>Paenibacillus</taxon>
    </lineage>
</organism>
<dbReference type="InterPro" id="IPR003439">
    <property type="entry name" value="ABC_transporter-like_ATP-bd"/>
</dbReference>
<keyword evidence="3" id="KW-0547">Nucleotide-binding</keyword>
<name>A0ABQ6GKD9_9BACL</name>
<keyword evidence="5 7" id="KW-1133">Transmembrane helix</keyword>
<proteinExistence type="predicted"/>
<sequence length="615" mass="67435">MSTEKKAAYSAWSNILYSMQLHWRARPLTLICCAVSVIVGVGVPFVNIYMPKIVIDNITAGVTPSEFILSVGIMALVLAVLSSAKSYSDLITNESVGTISILKHLQTVMHKHLNMDFEVLESPGYAKRGEKAWRAMQSNHSPASNIPRNLSQVLMNVFGFLVYGTVIVTVHPLIILFLALSAAINWFALSRARKVERDTREERSRLQGKLGYLHRVAKEQSGGKDVRLYDLGSLIRGIFHNVLGASTEKEHKVATGDMKAQLSDAALSLVRDGAAYAFLIYLLLNGEMTLGNFVLVFAAIGAFAGWLSGILTSSSELIRALSELSDIRDYLDVPDISNTGSGHALPSGDLLPPAITLRNVGYTYPEAKEPTLYNIDFEIKPGEKIAIVGANGAGKTTLIKLLCGLYKPTSGEITLGGVDITQYNRDEYFSLFSTVFQDIHLFCSDIAGNISQQLQEQTDYEKVEECLVMSGLMEKVRGLEKGESTLLVRRVHTDAIELSGGEKQKLALARALYKDAPVIILDEPTAALDPIAESEIYQRYADLTAGRTSVYISHRLASTRFCDRILLIDGGGIAECGTHDELMRNGGKYAEMFNVQSHYYKDGEVSDHEGALHLA</sequence>
<feature type="domain" description="ABC transporter" evidence="8">
    <location>
        <begin position="355"/>
        <end position="595"/>
    </location>
</feature>
<dbReference type="SMART" id="SM00382">
    <property type="entry name" value="AAA"/>
    <property type="match status" value="1"/>
</dbReference>
<evidence type="ECO:0000256" key="2">
    <source>
        <dbReference type="ARBA" id="ARBA00022692"/>
    </source>
</evidence>
<evidence type="ECO:0000259" key="8">
    <source>
        <dbReference type="PROSITE" id="PS50893"/>
    </source>
</evidence>
<comment type="subcellular location">
    <subcellularLocation>
        <location evidence="1">Cell membrane</location>
        <topology evidence="1">Multi-pass membrane protein</topology>
    </subcellularLocation>
</comment>
<evidence type="ECO:0000313" key="10">
    <source>
        <dbReference type="EMBL" id="GLX70525.1"/>
    </source>
</evidence>
<dbReference type="EMBL" id="BSSQ01000019">
    <property type="protein sequence ID" value="GLX70525.1"/>
    <property type="molecule type" value="Genomic_DNA"/>
</dbReference>
<comment type="caution">
    <text evidence="10">The sequence shown here is derived from an EMBL/GenBank/DDBJ whole genome shotgun (WGS) entry which is preliminary data.</text>
</comment>
<evidence type="ECO:0000256" key="3">
    <source>
        <dbReference type="ARBA" id="ARBA00022741"/>
    </source>
</evidence>
<dbReference type="Pfam" id="PF00005">
    <property type="entry name" value="ABC_tran"/>
    <property type="match status" value="1"/>
</dbReference>
<keyword evidence="4 10" id="KW-0067">ATP-binding</keyword>
<dbReference type="PANTHER" id="PTHR24221">
    <property type="entry name" value="ATP-BINDING CASSETTE SUB-FAMILY B"/>
    <property type="match status" value="1"/>
</dbReference>
<dbReference type="Gene3D" id="1.20.1560.10">
    <property type="entry name" value="ABC transporter type 1, transmembrane domain"/>
    <property type="match status" value="1"/>
</dbReference>
<keyword evidence="11" id="KW-1185">Reference proteome</keyword>
<dbReference type="PROSITE" id="PS50929">
    <property type="entry name" value="ABC_TM1F"/>
    <property type="match status" value="1"/>
</dbReference>
<evidence type="ECO:0000256" key="5">
    <source>
        <dbReference type="ARBA" id="ARBA00022989"/>
    </source>
</evidence>
<dbReference type="Proteomes" id="UP001157114">
    <property type="component" value="Unassembled WGS sequence"/>
</dbReference>
<dbReference type="Gene3D" id="3.40.50.300">
    <property type="entry name" value="P-loop containing nucleotide triphosphate hydrolases"/>
    <property type="match status" value="1"/>
</dbReference>
<dbReference type="PANTHER" id="PTHR24221:SF646">
    <property type="entry name" value="HAEMOLYSIN SECRETION ATP-BINDING PROTEIN"/>
    <property type="match status" value="1"/>
</dbReference>
<dbReference type="PROSITE" id="PS00211">
    <property type="entry name" value="ABC_TRANSPORTER_1"/>
    <property type="match status" value="1"/>
</dbReference>
<dbReference type="GO" id="GO:0005524">
    <property type="term" value="F:ATP binding"/>
    <property type="evidence" value="ECO:0007669"/>
    <property type="project" value="UniProtKB-KW"/>
</dbReference>
<dbReference type="CDD" id="cd03228">
    <property type="entry name" value="ABCC_MRP_Like"/>
    <property type="match status" value="1"/>
</dbReference>
<dbReference type="InterPro" id="IPR036640">
    <property type="entry name" value="ABC1_TM_sf"/>
</dbReference>
<evidence type="ECO:0000256" key="1">
    <source>
        <dbReference type="ARBA" id="ARBA00004651"/>
    </source>
</evidence>
<feature type="transmembrane region" description="Helical" evidence="7">
    <location>
        <begin position="67"/>
        <end position="84"/>
    </location>
</feature>
<keyword evidence="6 7" id="KW-0472">Membrane</keyword>
<dbReference type="InterPro" id="IPR039421">
    <property type="entry name" value="Type_1_exporter"/>
</dbReference>
<dbReference type="InterPro" id="IPR003593">
    <property type="entry name" value="AAA+_ATPase"/>
</dbReference>
<dbReference type="SUPFAM" id="SSF90123">
    <property type="entry name" value="ABC transporter transmembrane region"/>
    <property type="match status" value="1"/>
</dbReference>
<dbReference type="InterPro" id="IPR027417">
    <property type="entry name" value="P-loop_NTPase"/>
</dbReference>
<evidence type="ECO:0000259" key="9">
    <source>
        <dbReference type="PROSITE" id="PS50929"/>
    </source>
</evidence>
<feature type="transmembrane region" description="Helical" evidence="7">
    <location>
        <begin position="28"/>
        <end position="46"/>
    </location>
</feature>
<accession>A0ABQ6GKD9</accession>
<feature type="domain" description="ABC transmembrane type-1" evidence="9">
    <location>
        <begin position="146"/>
        <end position="319"/>
    </location>
</feature>
<dbReference type="InterPro" id="IPR011527">
    <property type="entry name" value="ABC1_TM_dom"/>
</dbReference>
<dbReference type="RefSeq" id="WP_284241299.1">
    <property type="nucleotide sequence ID" value="NZ_BSSQ01000019.1"/>
</dbReference>
<keyword evidence="2 7" id="KW-0812">Transmembrane</keyword>
<evidence type="ECO:0000256" key="7">
    <source>
        <dbReference type="SAM" id="Phobius"/>
    </source>
</evidence>
<evidence type="ECO:0000256" key="4">
    <source>
        <dbReference type="ARBA" id="ARBA00022840"/>
    </source>
</evidence>
<feature type="transmembrane region" description="Helical" evidence="7">
    <location>
        <begin position="160"/>
        <end position="187"/>
    </location>
</feature>
<dbReference type="SUPFAM" id="SSF52540">
    <property type="entry name" value="P-loop containing nucleoside triphosphate hydrolases"/>
    <property type="match status" value="1"/>
</dbReference>
<dbReference type="PROSITE" id="PS50893">
    <property type="entry name" value="ABC_TRANSPORTER_2"/>
    <property type="match status" value="1"/>
</dbReference>
<evidence type="ECO:0000313" key="11">
    <source>
        <dbReference type="Proteomes" id="UP001157114"/>
    </source>
</evidence>
<evidence type="ECO:0000256" key="6">
    <source>
        <dbReference type="ARBA" id="ARBA00023136"/>
    </source>
</evidence>
<dbReference type="InterPro" id="IPR017871">
    <property type="entry name" value="ABC_transporter-like_CS"/>
</dbReference>